<protein>
    <submittedName>
        <fullName evidence="3">Uncharacterized protein</fullName>
    </submittedName>
</protein>
<evidence type="ECO:0000256" key="1">
    <source>
        <dbReference type="SAM" id="MobiDB-lite"/>
    </source>
</evidence>
<feature type="region of interest" description="Disordered" evidence="1">
    <location>
        <begin position="120"/>
        <end position="141"/>
    </location>
</feature>
<evidence type="ECO:0000256" key="2">
    <source>
        <dbReference type="SAM" id="SignalP"/>
    </source>
</evidence>
<evidence type="ECO:0000313" key="4">
    <source>
        <dbReference type="Proteomes" id="UP000199337"/>
    </source>
</evidence>
<proteinExistence type="predicted"/>
<feature type="chain" id="PRO_5011612461" evidence="2">
    <location>
        <begin position="29"/>
        <end position="141"/>
    </location>
</feature>
<gene>
    <name evidence="3" type="ORF">SAMN05660649_02647</name>
</gene>
<accession>A0A1I2UJ15</accession>
<dbReference type="Proteomes" id="UP000199337">
    <property type="component" value="Unassembled WGS sequence"/>
</dbReference>
<dbReference type="RefSeq" id="WP_092471856.1">
    <property type="nucleotide sequence ID" value="NZ_FOOX01000009.1"/>
</dbReference>
<evidence type="ECO:0000313" key="3">
    <source>
        <dbReference type="EMBL" id="SFG77040.1"/>
    </source>
</evidence>
<keyword evidence="2" id="KW-0732">Signal</keyword>
<sequence>MKLLKNTKHMVAVAVLAVSIPVAGVAYAFPAQQMPVDDQTKGKTAVVDQMTPGAGQMANQAQFSNMNASTHNPAKVAINQTNNDVTKKMNVNYQTHMTQKQQKNTQPGSNNFPQVNHMQHGIDHSGSHHQGLGHGEMNHNN</sequence>
<feature type="signal peptide" evidence="2">
    <location>
        <begin position="1"/>
        <end position="28"/>
    </location>
</feature>
<reference evidence="4" key="1">
    <citation type="submission" date="2016-10" db="EMBL/GenBank/DDBJ databases">
        <authorList>
            <person name="Varghese N."/>
            <person name="Submissions S."/>
        </authorList>
    </citation>
    <scope>NUCLEOTIDE SEQUENCE [LARGE SCALE GENOMIC DNA]</scope>
    <source>
        <strain evidence="4">DSM 17038</strain>
    </source>
</reference>
<dbReference type="AlphaFoldDB" id="A0A1I2UJ15"/>
<name>A0A1I2UJ15_9FIRM</name>
<organism evidence="3 4">
    <name type="scientific">Desulfotruncus arcticus DSM 17038</name>
    <dbReference type="NCBI Taxonomy" id="1121424"/>
    <lineage>
        <taxon>Bacteria</taxon>
        <taxon>Bacillati</taxon>
        <taxon>Bacillota</taxon>
        <taxon>Clostridia</taxon>
        <taxon>Eubacteriales</taxon>
        <taxon>Desulfallaceae</taxon>
        <taxon>Desulfotruncus</taxon>
    </lineage>
</organism>
<keyword evidence="4" id="KW-1185">Reference proteome</keyword>
<dbReference type="EMBL" id="FOOX01000009">
    <property type="protein sequence ID" value="SFG77040.1"/>
    <property type="molecule type" value="Genomic_DNA"/>
</dbReference>